<dbReference type="HAMAP" id="MF_00325">
    <property type="entry name" value="DNApol_II_A_arch"/>
    <property type="match status" value="1"/>
</dbReference>
<evidence type="ECO:0000256" key="9">
    <source>
        <dbReference type="ARBA" id="ARBA00022839"/>
    </source>
</evidence>
<dbReference type="GO" id="GO:0042575">
    <property type="term" value="C:DNA polymerase complex"/>
    <property type="evidence" value="ECO:0007669"/>
    <property type="project" value="TreeGrafter"/>
</dbReference>
<feature type="compositionally biased region" description="Acidic residues" evidence="16">
    <location>
        <begin position="63"/>
        <end position="75"/>
    </location>
</feature>
<keyword evidence="12 15" id="KW-0511">Multifunctional enzyme</keyword>
<evidence type="ECO:0000256" key="4">
    <source>
        <dbReference type="ARBA" id="ARBA00022679"/>
    </source>
</evidence>
<keyword evidence="19" id="KW-1185">Reference proteome</keyword>
<evidence type="ECO:0000256" key="1">
    <source>
        <dbReference type="ARBA" id="ARBA00000563"/>
    </source>
</evidence>
<dbReference type="PANTHER" id="PTHR10416:SF0">
    <property type="entry name" value="DNA POLYMERASE DELTA SUBUNIT 2"/>
    <property type="match status" value="1"/>
</dbReference>
<evidence type="ECO:0000256" key="3">
    <source>
        <dbReference type="ARBA" id="ARBA00011315"/>
    </source>
</evidence>
<evidence type="ECO:0000256" key="5">
    <source>
        <dbReference type="ARBA" id="ARBA00022695"/>
    </source>
</evidence>
<feature type="compositionally biased region" description="Low complexity" evidence="16">
    <location>
        <begin position="118"/>
        <end position="148"/>
    </location>
</feature>
<reference evidence="18" key="1">
    <citation type="submission" date="2022-09" db="EMBL/GenBank/DDBJ databases">
        <title>Haloadaptaus new haloarchaeum isolated from saline soil.</title>
        <authorList>
            <person name="Duran-Viseras A."/>
            <person name="Sanchez-Porro C."/>
            <person name="Ventosa A."/>
        </authorList>
    </citation>
    <scope>NUCLEOTIDE SEQUENCE</scope>
    <source>
        <strain evidence="18">F3-133</strain>
    </source>
</reference>
<evidence type="ECO:0000256" key="10">
    <source>
        <dbReference type="ARBA" id="ARBA00022932"/>
    </source>
</evidence>
<dbReference type="GO" id="GO:0006271">
    <property type="term" value="P:DNA strand elongation involved in DNA replication"/>
    <property type="evidence" value="ECO:0007669"/>
    <property type="project" value="TreeGrafter"/>
</dbReference>
<comment type="catalytic activity">
    <reaction evidence="14 15">
        <text>DNA(n) + a 2'-deoxyribonucleoside 5'-triphosphate = DNA(n+1) + diphosphate</text>
        <dbReference type="Rhea" id="RHEA:22508"/>
        <dbReference type="Rhea" id="RHEA-COMP:17339"/>
        <dbReference type="Rhea" id="RHEA-COMP:17340"/>
        <dbReference type="ChEBI" id="CHEBI:33019"/>
        <dbReference type="ChEBI" id="CHEBI:61560"/>
        <dbReference type="ChEBI" id="CHEBI:173112"/>
        <dbReference type="EC" id="2.7.7.7"/>
    </reaction>
</comment>
<evidence type="ECO:0000256" key="11">
    <source>
        <dbReference type="ARBA" id="ARBA00023125"/>
    </source>
</evidence>
<comment type="subunit">
    <text evidence="3 15">Heterodimer of a large subunit and a small subunit.</text>
</comment>
<proteinExistence type="inferred from homology"/>
<keyword evidence="8 15" id="KW-0378">Hydrolase</keyword>
<keyword evidence="4 15" id="KW-0808">Transferase</keyword>
<evidence type="ECO:0000259" key="17">
    <source>
        <dbReference type="Pfam" id="PF00149"/>
    </source>
</evidence>
<evidence type="ECO:0000256" key="12">
    <source>
        <dbReference type="ARBA" id="ARBA00023268"/>
    </source>
</evidence>
<dbReference type="GO" id="GO:0008310">
    <property type="term" value="F:single-stranded DNA 3'-5' DNA exonuclease activity"/>
    <property type="evidence" value="ECO:0007669"/>
    <property type="project" value="UniProtKB-EC"/>
</dbReference>
<organism evidence="18 19">
    <name type="scientific">Halorutilus salinus</name>
    <dbReference type="NCBI Taxonomy" id="2487751"/>
    <lineage>
        <taxon>Archaea</taxon>
        <taxon>Methanobacteriati</taxon>
        <taxon>Methanobacteriota</taxon>
        <taxon>Stenosarchaea group</taxon>
        <taxon>Halobacteria</taxon>
        <taxon>Halorutilales</taxon>
        <taxon>Halorutilaceae</taxon>
        <taxon>Halorutilus</taxon>
    </lineage>
</organism>
<dbReference type="InterPro" id="IPR004843">
    <property type="entry name" value="Calcineurin-like_PHP"/>
</dbReference>
<keyword evidence="9 15" id="KW-0269">Exonuclease</keyword>
<dbReference type="EC" id="3.1.11.1" evidence="15"/>
<evidence type="ECO:0000256" key="16">
    <source>
        <dbReference type="SAM" id="MobiDB-lite"/>
    </source>
</evidence>
<dbReference type="InterPro" id="IPR024826">
    <property type="entry name" value="DNA_pol_delta/II_ssu"/>
</dbReference>
<dbReference type="GO" id="GO:0003887">
    <property type="term" value="F:DNA-directed DNA polymerase activity"/>
    <property type="evidence" value="ECO:0007669"/>
    <property type="project" value="UniProtKB-UniRule"/>
</dbReference>
<evidence type="ECO:0000256" key="7">
    <source>
        <dbReference type="ARBA" id="ARBA00022722"/>
    </source>
</evidence>
<dbReference type="EC" id="2.7.7.7" evidence="15"/>
<comment type="function">
    <text evidence="13 15">Possesses two activities: a DNA synthesis (polymerase) and an exonucleolytic activity that degrades single-stranded DNA in the 3' to 5' direction. Has a template-primer preference which is characteristic of a replicative DNA polymerase.</text>
</comment>
<feature type="compositionally biased region" description="Polar residues" evidence="16">
    <location>
        <begin position="152"/>
        <end position="202"/>
    </location>
</feature>
<evidence type="ECO:0000256" key="14">
    <source>
        <dbReference type="ARBA" id="ARBA00049244"/>
    </source>
</evidence>
<evidence type="ECO:0000313" key="18">
    <source>
        <dbReference type="EMBL" id="MCX2819981.1"/>
    </source>
</evidence>
<dbReference type="Pfam" id="PF00149">
    <property type="entry name" value="Metallophos"/>
    <property type="match status" value="1"/>
</dbReference>
<gene>
    <name evidence="15" type="primary">polB</name>
    <name evidence="18" type="ORF">EGH25_11535</name>
</gene>
<dbReference type="NCBIfam" id="NF003116">
    <property type="entry name" value="PRK04036.1-1"/>
    <property type="match status" value="1"/>
</dbReference>
<dbReference type="InterPro" id="IPR011149">
    <property type="entry name" value="Pol2_small_arc"/>
</dbReference>
<comment type="catalytic activity">
    <reaction evidence="1 15">
        <text>Exonucleolytic cleavage in the 3'- to 5'-direction to yield nucleoside 5'-phosphates.</text>
        <dbReference type="EC" id="3.1.11.1"/>
    </reaction>
</comment>
<keyword evidence="11 15" id="KW-0238">DNA-binding</keyword>
<evidence type="ECO:0000256" key="15">
    <source>
        <dbReference type="HAMAP-Rule" id="MF_00325"/>
    </source>
</evidence>
<dbReference type="Proteomes" id="UP001149411">
    <property type="component" value="Unassembled WGS sequence"/>
</dbReference>
<dbReference type="Gene3D" id="3.60.21.50">
    <property type="match status" value="1"/>
</dbReference>
<evidence type="ECO:0000256" key="13">
    <source>
        <dbReference type="ARBA" id="ARBA00024817"/>
    </source>
</evidence>
<dbReference type="GO" id="GO:0003677">
    <property type="term" value="F:DNA binding"/>
    <property type="evidence" value="ECO:0007669"/>
    <property type="project" value="UniProtKB-UniRule"/>
</dbReference>
<comment type="caution">
    <text evidence="18">The sequence shown here is derived from an EMBL/GenBank/DDBJ whole genome shotgun (WGS) entry which is preliminary data.</text>
</comment>
<feature type="domain" description="Calcineurin-like phosphoesterase" evidence="17">
    <location>
        <begin position="360"/>
        <end position="555"/>
    </location>
</feature>
<evidence type="ECO:0000313" key="19">
    <source>
        <dbReference type="Proteomes" id="UP001149411"/>
    </source>
</evidence>
<keyword evidence="7 15" id="KW-0540">Nuclease</keyword>
<dbReference type="PANTHER" id="PTHR10416">
    <property type="entry name" value="DNA POLYMERASE DELTA SUBUNIT 2"/>
    <property type="match status" value="1"/>
</dbReference>
<dbReference type="CDD" id="cd04490">
    <property type="entry name" value="PolII_SU_OBF"/>
    <property type="match status" value="1"/>
</dbReference>
<dbReference type="SUPFAM" id="SSF56300">
    <property type="entry name" value="Metallo-dependent phosphatases"/>
    <property type="match status" value="1"/>
</dbReference>
<dbReference type="AlphaFoldDB" id="A0A9Q4GK97"/>
<feature type="region of interest" description="Disordered" evidence="16">
    <location>
        <begin position="58"/>
        <end position="227"/>
    </location>
</feature>
<sequence length="608" mass="65321">MPLSSEREVVRRLAEEGLNASPDAVARIAGRADADTLVRALVRYADGAVVTRNDVSEVVDALEGNDEEGGDDPDDTHDTHTPSSDDLPASDPPDRPADSPASDDDVPSSPNAGDARTDGAVSPADVPADASSSSDGTSSSNVSSSSDGTSEKPPSSDGNAPNPPSSNGTEPSSTSPDGTAPNPTSSNGNAPDQTSPNGTVPPTSDTSSTTTHREPSPVDVSNDITGESTCTGEYAEFVGYFRDRFDRLSKLLRSRIQPRTVDAVESGGKDVALVGMVNDVRTTSSDRDNRLVEIEDPTGEIRLLLSDELVDVAERLVVDEVIGVEGRLSDDAGMVFVNDVHFPEVPSRREPSTASRDVKAVLISDIHVGSETFVRDRWELFADWLGRQDDVEYLLVGGDMVEGVGVYPGQDEELTTVDIYEQYADCAGMFDALPDDIQIVTITGNHDSVRLAEPQPALDERFREPFADNVSFHGNPSVVSVEGVDVLMYHGMSLNPFAESVPEVEIESPETAMVEMLRKRHLAPMYGDVRLAPEKEDYLVIDEPPDVLHTGHTHTVGAEEYRNVLTVNTGAWQAQTPYQKSMNIQPDVGYAAVLDLSTLELKMKEFVP</sequence>
<evidence type="ECO:0000256" key="2">
    <source>
        <dbReference type="ARBA" id="ARBA00006035"/>
    </source>
</evidence>
<keyword evidence="10 15" id="KW-0239">DNA-directed DNA polymerase</keyword>
<protein>
    <recommendedName>
        <fullName evidence="15">DNA polymerase II small subunit</fullName>
        <shortName evidence="15">Pol II</shortName>
        <ecNumber evidence="15">2.7.7.7</ecNumber>
    </recommendedName>
    <alternativeName>
        <fullName evidence="15">Exodeoxyribonuclease small subunit</fullName>
        <ecNumber evidence="15">3.1.11.1</ecNumber>
    </alternativeName>
</protein>
<dbReference type="GO" id="GO:0006308">
    <property type="term" value="P:DNA catabolic process"/>
    <property type="evidence" value="ECO:0007669"/>
    <property type="project" value="UniProtKB-UniRule"/>
</dbReference>
<accession>A0A9Q4GK97</accession>
<comment type="similarity">
    <text evidence="2 15">Belongs to the DNA polymerase delta/II small subunit family.</text>
</comment>
<keyword evidence="6 15" id="KW-0235">DNA replication</keyword>
<dbReference type="NCBIfam" id="NF003118">
    <property type="entry name" value="PRK04036.1-3"/>
    <property type="match status" value="1"/>
</dbReference>
<evidence type="ECO:0000256" key="6">
    <source>
        <dbReference type="ARBA" id="ARBA00022705"/>
    </source>
</evidence>
<dbReference type="InterPro" id="IPR029052">
    <property type="entry name" value="Metallo-depent_PP-like"/>
</dbReference>
<dbReference type="EMBL" id="RKLV01000015">
    <property type="protein sequence ID" value="MCX2819981.1"/>
    <property type="molecule type" value="Genomic_DNA"/>
</dbReference>
<dbReference type="PIRSF" id="PIRSF000803">
    <property type="entry name" value="Arc_Pol2_small"/>
    <property type="match status" value="1"/>
</dbReference>
<keyword evidence="5 15" id="KW-0548">Nucleotidyltransferase</keyword>
<dbReference type="RefSeq" id="WP_266088738.1">
    <property type="nucleotide sequence ID" value="NZ_RKLV01000015.1"/>
</dbReference>
<name>A0A9Q4GK97_9EURY</name>
<evidence type="ECO:0000256" key="8">
    <source>
        <dbReference type="ARBA" id="ARBA00022801"/>
    </source>
</evidence>